<protein>
    <recommendedName>
        <fullName evidence="3">DUF4367 domain-containing protein</fullName>
    </recommendedName>
</protein>
<evidence type="ECO:0000313" key="1">
    <source>
        <dbReference type="EMBL" id="MCR8632821.1"/>
    </source>
</evidence>
<dbReference type="EMBL" id="JANQBD010000011">
    <property type="protein sequence ID" value="MCR8632821.1"/>
    <property type="molecule type" value="Genomic_DNA"/>
</dbReference>
<reference evidence="1 2" key="1">
    <citation type="submission" date="2022-08" db="EMBL/GenBank/DDBJ databases">
        <title>Paenibacillus endoradicis sp. nov., Paenibacillus radicibacter sp. nov and Paenibacillus pararadicis sp. nov., three cold-adapted plant growth-promoting bacteria isolated from root of Larix gmelinii in Great Khingan.</title>
        <authorList>
            <person name="Xue H."/>
        </authorList>
    </citation>
    <scope>NUCLEOTIDE SEQUENCE [LARGE SCALE GENOMIC DNA]</scope>
    <source>
        <strain evidence="1 2">N5-1-1-5</strain>
    </source>
</reference>
<keyword evidence="2" id="KW-1185">Reference proteome</keyword>
<evidence type="ECO:0000313" key="2">
    <source>
        <dbReference type="Proteomes" id="UP001300012"/>
    </source>
</evidence>
<accession>A0ABT1YI14</accession>
<evidence type="ECO:0008006" key="3">
    <source>
        <dbReference type="Google" id="ProtNLM"/>
    </source>
</evidence>
<sequence>MTTGGSKCPDEEINYGHALKLNDIHYTRDYESDLSNVKKGKKIGEVGFKLSGNSCSNYRMKNGDATLLPVSTAIYEVADYAQEYRVMANGELYEVTDNPKAKTIADLYDITGKVTKVSFESTGDGSHISDFSPEATNEFAVEYLKLKYIGFDEMYKKASGNNYFLRIYLTDGTSFRISYWSDHQAISPGAFGTDELKKIIQEQSQQR</sequence>
<dbReference type="RefSeq" id="WP_258214404.1">
    <property type="nucleotide sequence ID" value="NZ_JANQBD010000011.1"/>
</dbReference>
<organism evidence="1 2">
    <name type="scientific">Paenibacillus radicis</name>
    <name type="common">ex Xue et al. 2023</name>
    <dbReference type="NCBI Taxonomy" id="2972489"/>
    <lineage>
        <taxon>Bacteria</taxon>
        <taxon>Bacillati</taxon>
        <taxon>Bacillota</taxon>
        <taxon>Bacilli</taxon>
        <taxon>Bacillales</taxon>
        <taxon>Paenibacillaceae</taxon>
        <taxon>Paenibacillus</taxon>
    </lineage>
</organism>
<comment type="caution">
    <text evidence="1">The sequence shown here is derived from an EMBL/GenBank/DDBJ whole genome shotgun (WGS) entry which is preliminary data.</text>
</comment>
<proteinExistence type="predicted"/>
<name>A0ABT1YI14_9BACL</name>
<gene>
    <name evidence="1" type="ORF">NV381_16580</name>
</gene>
<dbReference type="Proteomes" id="UP001300012">
    <property type="component" value="Unassembled WGS sequence"/>
</dbReference>